<reference evidence="2 3" key="1">
    <citation type="submission" date="2019-09" db="EMBL/GenBank/DDBJ databases">
        <authorList>
            <person name="Ou C."/>
        </authorList>
    </citation>
    <scope>NUCLEOTIDE SEQUENCE [LARGE SCALE GENOMIC DNA]</scope>
    <source>
        <strain evidence="2">S2</strain>
        <tissue evidence="2">Leaf</tissue>
    </source>
</reference>
<dbReference type="EMBL" id="SMOL01000160">
    <property type="protein sequence ID" value="KAB2626299.1"/>
    <property type="molecule type" value="Genomic_DNA"/>
</dbReference>
<feature type="transmembrane region" description="Helical" evidence="1">
    <location>
        <begin position="12"/>
        <end position="32"/>
    </location>
</feature>
<keyword evidence="1" id="KW-0812">Transmembrane</keyword>
<organism evidence="2 3">
    <name type="scientific">Pyrus ussuriensis x Pyrus communis</name>
    <dbReference type="NCBI Taxonomy" id="2448454"/>
    <lineage>
        <taxon>Eukaryota</taxon>
        <taxon>Viridiplantae</taxon>
        <taxon>Streptophyta</taxon>
        <taxon>Embryophyta</taxon>
        <taxon>Tracheophyta</taxon>
        <taxon>Spermatophyta</taxon>
        <taxon>Magnoliopsida</taxon>
        <taxon>eudicotyledons</taxon>
        <taxon>Gunneridae</taxon>
        <taxon>Pentapetalae</taxon>
        <taxon>rosids</taxon>
        <taxon>fabids</taxon>
        <taxon>Rosales</taxon>
        <taxon>Rosaceae</taxon>
        <taxon>Amygdaloideae</taxon>
        <taxon>Maleae</taxon>
        <taxon>Pyrus</taxon>
    </lineage>
</organism>
<protein>
    <submittedName>
        <fullName evidence="2">Uncharacterized protein</fullName>
    </submittedName>
</protein>
<gene>
    <name evidence="2" type="ORF">D8674_017959</name>
</gene>
<keyword evidence="1" id="KW-1133">Transmembrane helix</keyword>
<reference evidence="3" key="2">
    <citation type="submission" date="2019-10" db="EMBL/GenBank/DDBJ databases">
        <title>A de novo genome assembly of a pear dwarfing rootstock.</title>
        <authorList>
            <person name="Wang F."/>
            <person name="Wang J."/>
            <person name="Li S."/>
            <person name="Zhang Y."/>
            <person name="Fang M."/>
            <person name="Ma L."/>
            <person name="Zhao Y."/>
            <person name="Jiang S."/>
        </authorList>
    </citation>
    <scope>NUCLEOTIDE SEQUENCE [LARGE SCALE GENOMIC DNA]</scope>
</reference>
<keyword evidence="1" id="KW-0472">Membrane</keyword>
<comment type="caution">
    <text evidence="2">The sequence shown here is derived from an EMBL/GenBank/DDBJ whole genome shotgun (WGS) entry which is preliminary data.</text>
</comment>
<proteinExistence type="predicted"/>
<evidence type="ECO:0000313" key="2">
    <source>
        <dbReference type="EMBL" id="KAB2626299.1"/>
    </source>
</evidence>
<reference evidence="2 3" key="3">
    <citation type="submission" date="2019-11" db="EMBL/GenBank/DDBJ databases">
        <title>A de novo genome assembly of a pear dwarfing rootstock.</title>
        <authorList>
            <person name="Wang F."/>
            <person name="Wang J."/>
            <person name="Li S."/>
            <person name="Zhang Y."/>
            <person name="Fang M."/>
            <person name="Ma L."/>
            <person name="Zhao Y."/>
            <person name="Jiang S."/>
        </authorList>
    </citation>
    <scope>NUCLEOTIDE SEQUENCE [LARGE SCALE GENOMIC DNA]</scope>
    <source>
        <strain evidence="2">S2</strain>
        <tissue evidence="2">Leaf</tissue>
    </source>
</reference>
<sequence length="97" mass="10704">MGWIRHCNYPSTLVGLVGAGGLGITCWVTWLVQTWAYGSLASGLECLGTWARCRVVCIISVFNSWHGCPRGLSYAKEATEGISPRAFWFWAFGRKAC</sequence>
<name>A0A5N5HE71_9ROSA</name>
<dbReference type="Proteomes" id="UP000327157">
    <property type="component" value="Chromosome 16"/>
</dbReference>
<evidence type="ECO:0000313" key="3">
    <source>
        <dbReference type="Proteomes" id="UP000327157"/>
    </source>
</evidence>
<dbReference type="AlphaFoldDB" id="A0A5N5HE71"/>
<accession>A0A5N5HE71</accession>
<keyword evidence="3" id="KW-1185">Reference proteome</keyword>
<evidence type="ECO:0000256" key="1">
    <source>
        <dbReference type="SAM" id="Phobius"/>
    </source>
</evidence>